<feature type="signal peptide" evidence="14">
    <location>
        <begin position="1"/>
        <end position="25"/>
    </location>
</feature>
<dbReference type="PANTHER" id="PTHR48056">
    <property type="entry name" value="LRR RECEPTOR-LIKE SERINE/THREONINE-PROTEIN KINASE-RELATED"/>
    <property type="match status" value="1"/>
</dbReference>
<evidence type="ECO:0000256" key="11">
    <source>
        <dbReference type="ARBA" id="ARBA00023180"/>
    </source>
</evidence>
<keyword evidence="10" id="KW-0675">Receptor</keyword>
<keyword evidence="11" id="KW-0325">Glycoprotein</keyword>
<keyword evidence="7" id="KW-0067">ATP-binding</keyword>
<evidence type="ECO:0000256" key="8">
    <source>
        <dbReference type="ARBA" id="ARBA00022989"/>
    </source>
</evidence>
<dbReference type="Proteomes" id="UP001642360">
    <property type="component" value="Unassembled WGS sequence"/>
</dbReference>
<accession>A0ABC8SP42</accession>
<evidence type="ECO:0000256" key="2">
    <source>
        <dbReference type="ARBA" id="ARBA00022614"/>
    </source>
</evidence>
<protein>
    <recommendedName>
        <fullName evidence="15">Protein kinase domain-containing protein</fullName>
    </recommendedName>
</protein>
<evidence type="ECO:0000259" key="15">
    <source>
        <dbReference type="PROSITE" id="PS50011"/>
    </source>
</evidence>
<evidence type="ECO:0000313" key="17">
    <source>
        <dbReference type="Proteomes" id="UP001642360"/>
    </source>
</evidence>
<evidence type="ECO:0000256" key="14">
    <source>
        <dbReference type="SAM" id="SignalP"/>
    </source>
</evidence>
<reference evidence="16 17" key="1">
    <citation type="submission" date="2024-02" db="EMBL/GenBank/DDBJ databases">
        <authorList>
            <person name="Vignale AGUSTIN F."/>
            <person name="Sosa J E."/>
            <person name="Modenutti C."/>
        </authorList>
    </citation>
    <scope>NUCLEOTIDE SEQUENCE [LARGE SCALE GENOMIC DNA]</scope>
</reference>
<evidence type="ECO:0000256" key="5">
    <source>
        <dbReference type="ARBA" id="ARBA00022737"/>
    </source>
</evidence>
<gene>
    <name evidence="16" type="ORF">ILEXP_LOCUS27593</name>
</gene>
<proteinExistence type="predicted"/>
<keyword evidence="8 13" id="KW-1133">Transmembrane helix</keyword>
<keyword evidence="6" id="KW-0547">Nucleotide-binding</keyword>
<comment type="caution">
    <text evidence="16">The sequence shown here is derived from an EMBL/GenBank/DDBJ whole genome shotgun (WGS) entry which is preliminary data.</text>
</comment>
<comment type="subcellular location">
    <subcellularLocation>
        <location evidence="1">Membrane</location>
    </subcellularLocation>
</comment>
<dbReference type="EMBL" id="CAUOFW020003269">
    <property type="protein sequence ID" value="CAK9158929.1"/>
    <property type="molecule type" value="Genomic_DNA"/>
</dbReference>
<dbReference type="GO" id="GO:0005524">
    <property type="term" value="F:ATP binding"/>
    <property type="evidence" value="ECO:0007669"/>
    <property type="project" value="UniProtKB-KW"/>
</dbReference>
<dbReference type="FunFam" id="3.80.10.10:FF:000062">
    <property type="entry name" value="protein STRUBBELIG-RECEPTOR FAMILY 3"/>
    <property type="match status" value="1"/>
</dbReference>
<dbReference type="InterPro" id="IPR032675">
    <property type="entry name" value="LRR_dom_sf"/>
</dbReference>
<dbReference type="SUPFAM" id="SSF56112">
    <property type="entry name" value="Protein kinase-like (PK-like)"/>
    <property type="match status" value="1"/>
</dbReference>
<keyword evidence="9 13" id="KW-0472">Membrane</keyword>
<dbReference type="InterPro" id="IPR011009">
    <property type="entry name" value="Kinase-like_dom_sf"/>
</dbReference>
<dbReference type="Gene3D" id="3.80.10.10">
    <property type="entry name" value="Ribonuclease Inhibitor"/>
    <property type="match status" value="1"/>
</dbReference>
<feature type="transmembrane region" description="Helical" evidence="13">
    <location>
        <begin position="304"/>
        <end position="325"/>
    </location>
</feature>
<dbReference type="FunFam" id="3.30.200.20:FF:000125">
    <property type="entry name" value="Protein STRUBBELIG-RECEPTOR FAMILY 8"/>
    <property type="match status" value="1"/>
</dbReference>
<keyword evidence="3 13" id="KW-0812">Transmembrane</keyword>
<evidence type="ECO:0000256" key="6">
    <source>
        <dbReference type="ARBA" id="ARBA00022741"/>
    </source>
</evidence>
<evidence type="ECO:0000256" key="1">
    <source>
        <dbReference type="ARBA" id="ARBA00004370"/>
    </source>
</evidence>
<dbReference type="Pfam" id="PF07714">
    <property type="entry name" value="PK_Tyr_Ser-Thr"/>
    <property type="match status" value="1"/>
</dbReference>
<feature type="chain" id="PRO_5044754758" description="Protein kinase domain-containing protein" evidence="14">
    <location>
        <begin position="26"/>
        <end position="565"/>
    </location>
</feature>
<evidence type="ECO:0000256" key="13">
    <source>
        <dbReference type="SAM" id="Phobius"/>
    </source>
</evidence>
<evidence type="ECO:0000256" key="10">
    <source>
        <dbReference type="ARBA" id="ARBA00023170"/>
    </source>
</evidence>
<feature type="compositionally biased region" description="Polar residues" evidence="12">
    <location>
        <begin position="273"/>
        <end position="289"/>
    </location>
</feature>
<evidence type="ECO:0000313" key="16">
    <source>
        <dbReference type="EMBL" id="CAK9158929.1"/>
    </source>
</evidence>
<dbReference type="Pfam" id="PF00560">
    <property type="entry name" value="LRR_1"/>
    <property type="match status" value="1"/>
</dbReference>
<keyword evidence="17" id="KW-1185">Reference proteome</keyword>
<dbReference type="PANTHER" id="PTHR48056:SF81">
    <property type="entry name" value="RECEPTOR PROTEIN-TYROSINE KINASE CEPR1"/>
    <property type="match status" value="1"/>
</dbReference>
<dbReference type="SUPFAM" id="SSF52058">
    <property type="entry name" value="L domain-like"/>
    <property type="match status" value="1"/>
</dbReference>
<evidence type="ECO:0000256" key="7">
    <source>
        <dbReference type="ARBA" id="ARBA00022840"/>
    </source>
</evidence>
<feature type="region of interest" description="Disordered" evidence="12">
    <location>
        <begin position="226"/>
        <end position="298"/>
    </location>
</feature>
<keyword evidence="4 14" id="KW-0732">Signal</keyword>
<evidence type="ECO:0000256" key="9">
    <source>
        <dbReference type="ARBA" id="ARBA00023136"/>
    </source>
</evidence>
<dbReference type="InterPro" id="IPR001245">
    <property type="entry name" value="Ser-Thr/Tyr_kinase_cat_dom"/>
</dbReference>
<feature type="domain" description="Protein kinase" evidence="15">
    <location>
        <begin position="451"/>
        <end position="565"/>
    </location>
</feature>
<dbReference type="Gene3D" id="1.10.510.10">
    <property type="entry name" value="Transferase(Phosphotransferase) domain 1"/>
    <property type="match status" value="1"/>
</dbReference>
<keyword evidence="2" id="KW-0433">Leucine-rich repeat</keyword>
<name>A0ABC8SP42_9AQUA</name>
<dbReference type="AlphaFoldDB" id="A0ABC8SP42"/>
<dbReference type="PROSITE" id="PS50011">
    <property type="entry name" value="PROTEIN_KINASE_DOM"/>
    <property type="match status" value="1"/>
</dbReference>
<keyword evidence="5" id="KW-0677">Repeat</keyword>
<dbReference type="GO" id="GO:0016020">
    <property type="term" value="C:membrane"/>
    <property type="evidence" value="ECO:0007669"/>
    <property type="project" value="UniProtKB-SubCell"/>
</dbReference>
<sequence>MGGKRSAVNFFLGFLIICTTRISQADTNPADVAAINNLYVALGSHPLPGWVAVGGDPCAEAWQGVQCDGTDINSITLNGANLGGELGENLISFSSIRSIDLSNNHIGGNIPSNLPVTLQNFFLSDNNFSGSIPSSLSSLNQLSAMSLNNNYLTGEIPDSFQGLTILVNLDLSNNNLSGPLPPSLQNLSSLTTFHVQDNQLSGTLDVLQDLPIRDLNIENNQFSGPIPQQLLNIPNFKKDGNPFNTSNAPSAPPTSPAMLPPPRRAPPFFGAPSEQTPTKPADAPSSTEESNSRRTKKSSATKRIVWISIAAVLSFVILVLGLLLFMPRCCRERQGTDRFSKRHEIAPYIGGRENPLDNESVVQPSNQIVKVPEVAKKPKEEHQMRPREMASIPKPWNEQDLDVQRMKAIPKHKDREKDITPTASPSTKPHVPLTSVKSYTIASLQQYTNSFSQENLIGAGMLGSVYRAQLPNGKFLAVKKLDKRASSQQKDNEFLQLVDNIDKIRHANVVELMGYCAEHGQRLLIYEYCTNGTLQDALHSDDEFKKNLSWNTRVRMALGAARALE</sequence>
<dbReference type="InterPro" id="IPR050647">
    <property type="entry name" value="Plant_LRR-RLKs"/>
</dbReference>
<dbReference type="Pfam" id="PF13855">
    <property type="entry name" value="LRR_8"/>
    <property type="match status" value="1"/>
</dbReference>
<organism evidence="16 17">
    <name type="scientific">Ilex paraguariensis</name>
    <name type="common">yerba mate</name>
    <dbReference type="NCBI Taxonomy" id="185542"/>
    <lineage>
        <taxon>Eukaryota</taxon>
        <taxon>Viridiplantae</taxon>
        <taxon>Streptophyta</taxon>
        <taxon>Embryophyta</taxon>
        <taxon>Tracheophyta</taxon>
        <taxon>Spermatophyta</taxon>
        <taxon>Magnoliopsida</taxon>
        <taxon>eudicotyledons</taxon>
        <taxon>Gunneridae</taxon>
        <taxon>Pentapetalae</taxon>
        <taxon>asterids</taxon>
        <taxon>campanulids</taxon>
        <taxon>Aquifoliales</taxon>
        <taxon>Aquifoliaceae</taxon>
        <taxon>Ilex</taxon>
    </lineage>
</organism>
<dbReference type="InterPro" id="IPR000719">
    <property type="entry name" value="Prot_kinase_dom"/>
</dbReference>
<dbReference type="InterPro" id="IPR001611">
    <property type="entry name" value="Leu-rich_rpt"/>
</dbReference>
<evidence type="ECO:0000256" key="12">
    <source>
        <dbReference type="SAM" id="MobiDB-lite"/>
    </source>
</evidence>
<evidence type="ECO:0000256" key="3">
    <source>
        <dbReference type="ARBA" id="ARBA00022692"/>
    </source>
</evidence>
<feature type="compositionally biased region" description="Pro residues" evidence="12">
    <location>
        <begin position="250"/>
        <end position="265"/>
    </location>
</feature>
<feature type="region of interest" description="Disordered" evidence="12">
    <location>
        <begin position="411"/>
        <end position="431"/>
    </location>
</feature>
<evidence type="ECO:0000256" key="4">
    <source>
        <dbReference type="ARBA" id="ARBA00022729"/>
    </source>
</evidence>